<dbReference type="EMBL" id="DWYY01000170">
    <property type="protein sequence ID" value="HJA94356.1"/>
    <property type="molecule type" value="Genomic_DNA"/>
</dbReference>
<accession>A0A9D2I6R8</accession>
<dbReference type="Pfam" id="PF01476">
    <property type="entry name" value="LysM"/>
    <property type="match status" value="1"/>
</dbReference>
<name>A0A9D2I6R8_9FIRM</name>
<dbReference type="PROSITE" id="PS51782">
    <property type="entry name" value="LYSM"/>
    <property type="match status" value="1"/>
</dbReference>
<feature type="compositionally biased region" description="Basic and acidic residues" evidence="1">
    <location>
        <begin position="225"/>
        <end position="248"/>
    </location>
</feature>
<dbReference type="InterPro" id="IPR018392">
    <property type="entry name" value="LysM"/>
</dbReference>
<dbReference type="SMART" id="SM00257">
    <property type="entry name" value="LysM"/>
    <property type="match status" value="1"/>
</dbReference>
<feature type="region of interest" description="Disordered" evidence="1">
    <location>
        <begin position="332"/>
        <end position="429"/>
    </location>
</feature>
<dbReference type="CDD" id="cd00118">
    <property type="entry name" value="LysM"/>
    <property type="match status" value="1"/>
</dbReference>
<feature type="compositionally biased region" description="Basic and acidic residues" evidence="1">
    <location>
        <begin position="192"/>
        <end position="217"/>
    </location>
</feature>
<dbReference type="Proteomes" id="UP000886858">
    <property type="component" value="Unassembled WGS sequence"/>
</dbReference>
<sequence>MQIPKNVIQTGETDSCHKIYMEDYVHTFLTQYRENESDFCLYGKIEQEGEITYYFIYGAAKEEAGWEIMESRYFALQKRIGEVTFDEKEAWAFFEDGYSVPLDSYFIFYEQNEDMQSYLIAMHQNQPGEKTVEVRPRAAGKKVEQPAGQMTGWAAGQASVEAASPGAGENRRPSSGILPEPRRIRRRPAVYDLKKESVNDGKQENARQERPEEEKVLHAAQTGRRGVEKSRTSEKYRASERGRTSERIRAAERAASGRRKAFPVKVAALAVLLGLCAYAVTSVNGYQDVEKAGNFFAQAMAEMKGDNTEQQAPSEAPGDGGLVVEETRFAAQTESAGAEAAGAEVSGEESAGEEAAVPEDSLQEETLPVISSAVSQTEGNAAEEAPSLQPSAEPLPSQPTDETLSSQPSDEALPPESAEADAQADTKTVSYTVQRGDSLAAICRRQYGNADRVNEIAALNQISDPNHLIPGQKILLPE</sequence>
<gene>
    <name evidence="3" type="ORF">H9717_14800</name>
</gene>
<dbReference type="AlphaFoldDB" id="A0A9D2I6R8"/>
<evidence type="ECO:0000256" key="1">
    <source>
        <dbReference type="SAM" id="MobiDB-lite"/>
    </source>
</evidence>
<feature type="compositionally biased region" description="Low complexity" evidence="1">
    <location>
        <begin position="334"/>
        <end position="345"/>
    </location>
</feature>
<feature type="domain" description="LysM" evidence="2">
    <location>
        <begin position="429"/>
        <end position="476"/>
    </location>
</feature>
<evidence type="ECO:0000313" key="3">
    <source>
        <dbReference type="EMBL" id="HJA94356.1"/>
    </source>
</evidence>
<reference evidence="3" key="1">
    <citation type="journal article" date="2021" name="PeerJ">
        <title>Extensive microbial diversity within the chicken gut microbiome revealed by metagenomics and culture.</title>
        <authorList>
            <person name="Gilroy R."/>
            <person name="Ravi A."/>
            <person name="Getino M."/>
            <person name="Pursley I."/>
            <person name="Horton D.L."/>
            <person name="Alikhan N.F."/>
            <person name="Baker D."/>
            <person name="Gharbi K."/>
            <person name="Hall N."/>
            <person name="Watson M."/>
            <person name="Adriaenssens E.M."/>
            <person name="Foster-Nyarko E."/>
            <person name="Jarju S."/>
            <person name="Secka A."/>
            <person name="Antonio M."/>
            <person name="Oren A."/>
            <person name="Chaudhuri R.R."/>
            <person name="La Ragione R."/>
            <person name="Hildebrand F."/>
            <person name="Pallen M.J."/>
        </authorList>
    </citation>
    <scope>NUCLEOTIDE SEQUENCE</scope>
    <source>
        <strain evidence="3">CHK179-7159</strain>
    </source>
</reference>
<evidence type="ECO:0000313" key="4">
    <source>
        <dbReference type="Proteomes" id="UP000886858"/>
    </source>
</evidence>
<dbReference type="Gene3D" id="3.10.350.10">
    <property type="entry name" value="LysM domain"/>
    <property type="match status" value="1"/>
</dbReference>
<protein>
    <submittedName>
        <fullName evidence="3">LysM peptidoglycan-binding domain-containing protein</fullName>
    </submittedName>
</protein>
<dbReference type="InterPro" id="IPR036779">
    <property type="entry name" value="LysM_dom_sf"/>
</dbReference>
<feature type="compositionally biased region" description="Polar residues" evidence="1">
    <location>
        <begin position="398"/>
        <end position="409"/>
    </location>
</feature>
<evidence type="ECO:0000259" key="2">
    <source>
        <dbReference type="PROSITE" id="PS51782"/>
    </source>
</evidence>
<proteinExistence type="predicted"/>
<reference evidence="3" key="2">
    <citation type="submission" date="2021-04" db="EMBL/GenBank/DDBJ databases">
        <authorList>
            <person name="Gilroy R."/>
        </authorList>
    </citation>
    <scope>NUCLEOTIDE SEQUENCE</scope>
    <source>
        <strain evidence="3">CHK179-7159</strain>
    </source>
</reference>
<dbReference type="SUPFAM" id="SSF54106">
    <property type="entry name" value="LysM domain"/>
    <property type="match status" value="1"/>
</dbReference>
<feature type="region of interest" description="Disordered" evidence="1">
    <location>
        <begin position="156"/>
        <end position="248"/>
    </location>
</feature>
<comment type="caution">
    <text evidence="3">The sequence shown here is derived from an EMBL/GenBank/DDBJ whole genome shotgun (WGS) entry which is preliminary data.</text>
</comment>
<organism evidence="3 4">
    <name type="scientific">Candidatus Eisenbergiella merdipullorum</name>
    <dbReference type="NCBI Taxonomy" id="2838553"/>
    <lineage>
        <taxon>Bacteria</taxon>
        <taxon>Bacillati</taxon>
        <taxon>Bacillota</taxon>
        <taxon>Clostridia</taxon>
        <taxon>Lachnospirales</taxon>
        <taxon>Lachnospiraceae</taxon>
        <taxon>Eisenbergiella</taxon>
    </lineage>
</organism>